<dbReference type="InterPro" id="IPR051156">
    <property type="entry name" value="Mito/Outer_Membr_Metalloprot"/>
</dbReference>
<name>A0A2V3U8C8_9HYPH</name>
<keyword evidence="10" id="KW-1185">Reference proteome</keyword>
<organism evidence="9 10">
    <name type="scientific">Chelatococcus asaccharovorans</name>
    <dbReference type="NCBI Taxonomy" id="28210"/>
    <lineage>
        <taxon>Bacteria</taxon>
        <taxon>Pseudomonadati</taxon>
        <taxon>Pseudomonadota</taxon>
        <taxon>Alphaproteobacteria</taxon>
        <taxon>Hyphomicrobiales</taxon>
        <taxon>Chelatococcaceae</taxon>
        <taxon>Chelatococcus</taxon>
    </lineage>
</organism>
<feature type="region of interest" description="Disordered" evidence="7">
    <location>
        <begin position="1"/>
        <end position="30"/>
    </location>
</feature>
<accession>A0A2V3U8C8</accession>
<dbReference type="GO" id="GO:0046872">
    <property type="term" value="F:metal ion binding"/>
    <property type="evidence" value="ECO:0007669"/>
    <property type="project" value="UniProtKB-KW"/>
</dbReference>
<dbReference type="Pfam" id="PF01435">
    <property type="entry name" value="Peptidase_M48"/>
    <property type="match status" value="1"/>
</dbReference>
<evidence type="ECO:0000256" key="5">
    <source>
        <dbReference type="ARBA" id="ARBA00022833"/>
    </source>
</evidence>
<dbReference type="Proteomes" id="UP000248021">
    <property type="component" value="Unassembled WGS sequence"/>
</dbReference>
<evidence type="ECO:0000313" key="9">
    <source>
        <dbReference type="EMBL" id="PXW60067.1"/>
    </source>
</evidence>
<evidence type="ECO:0000256" key="1">
    <source>
        <dbReference type="ARBA" id="ARBA00001947"/>
    </source>
</evidence>
<keyword evidence="2 9" id="KW-0645">Protease</keyword>
<keyword evidence="6" id="KW-0482">Metalloprotease</keyword>
<dbReference type="GO" id="GO:0016020">
    <property type="term" value="C:membrane"/>
    <property type="evidence" value="ECO:0007669"/>
    <property type="project" value="TreeGrafter"/>
</dbReference>
<evidence type="ECO:0000313" key="10">
    <source>
        <dbReference type="Proteomes" id="UP000248021"/>
    </source>
</evidence>
<sequence>MSACGVTKRKMRAEVADGRSPHAQAERDTPRRVAVRSIGVLASAFLLASCATETSKLPASAPLPPAAPRVTGVERAADREHQRLVASLGGSYRWPAAEARLKTIVAKLVAATDTPTEGYRVTLLNSPTVNAFALPTGNIYVTRGLLALANDDSELAGVLAHEIAHVTAKHASARAELAEKSALVSRVVSEVLNNPADSETVTNQSQRTIAGFSRGQELEADRIGIRTMARAGYDPYGSSRFLASLGRNSAGRQPQASNFLATHPSTPERISQALATARSIAAPGLGERNRAEYLAAIDGIAYGDDPADGVVRGRAFIHPRLGITFVAPEGYSIDNTAQAVLGVSRNGESAFRLDAVEAGGIDSLEDFLRSGWIEKVDPASIQPLTVNGLPAATATAASNDWRFHLAVVRVGNSIYRLVLASRDRDNASGPAFTETLNSLRRLSDSEIHAVRPLRLALVKAGPGDTPDMLAARMAIANARVERFRILNGLDPSTPLATGESYKVVVE</sequence>
<evidence type="ECO:0000259" key="8">
    <source>
        <dbReference type="Pfam" id="PF01435"/>
    </source>
</evidence>
<dbReference type="GO" id="GO:0004222">
    <property type="term" value="F:metalloendopeptidase activity"/>
    <property type="evidence" value="ECO:0007669"/>
    <property type="project" value="InterPro"/>
</dbReference>
<protein>
    <submittedName>
        <fullName evidence="9">Putative Zn-dependent protease</fullName>
    </submittedName>
</protein>
<dbReference type="InterPro" id="IPR001915">
    <property type="entry name" value="Peptidase_M48"/>
</dbReference>
<evidence type="ECO:0000256" key="4">
    <source>
        <dbReference type="ARBA" id="ARBA00022801"/>
    </source>
</evidence>
<proteinExistence type="predicted"/>
<reference evidence="9 10" key="1">
    <citation type="submission" date="2018-05" db="EMBL/GenBank/DDBJ databases">
        <title>Genomic Encyclopedia of Type Strains, Phase IV (KMG-IV): sequencing the most valuable type-strain genomes for metagenomic binning, comparative biology and taxonomic classification.</title>
        <authorList>
            <person name="Goeker M."/>
        </authorList>
    </citation>
    <scope>NUCLEOTIDE SEQUENCE [LARGE SCALE GENOMIC DNA]</scope>
    <source>
        <strain evidence="9 10">DSM 6462</strain>
    </source>
</reference>
<evidence type="ECO:0000256" key="6">
    <source>
        <dbReference type="ARBA" id="ARBA00023049"/>
    </source>
</evidence>
<dbReference type="PANTHER" id="PTHR22726:SF1">
    <property type="entry name" value="METALLOENDOPEPTIDASE OMA1, MITOCHONDRIAL"/>
    <property type="match status" value="1"/>
</dbReference>
<feature type="compositionally biased region" description="Basic and acidic residues" evidence="7">
    <location>
        <begin position="12"/>
        <end position="30"/>
    </location>
</feature>
<gene>
    <name evidence="9" type="ORF">C7450_104118</name>
</gene>
<keyword evidence="3" id="KW-0479">Metal-binding</keyword>
<dbReference type="PANTHER" id="PTHR22726">
    <property type="entry name" value="METALLOENDOPEPTIDASE OMA1"/>
    <property type="match status" value="1"/>
</dbReference>
<evidence type="ECO:0000256" key="3">
    <source>
        <dbReference type="ARBA" id="ARBA00022723"/>
    </source>
</evidence>
<dbReference type="GO" id="GO:0051603">
    <property type="term" value="P:proteolysis involved in protein catabolic process"/>
    <property type="evidence" value="ECO:0007669"/>
    <property type="project" value="TreeGrafter"/>
</dbReference>
<dbReference type="CDD" id="cd07324">
    <property type="entry name" value="M48C_Oma1-like"/>
    <property type="match status" value="1"/>
</dbReference>
<evidence type="ECO:0000256" key="2">
    <source>
        <dbReference type="ARBA" id="ARBA00022670"/>
    </source>
</evidence>
<evidence type="ECO:0000256" key="7">
    <source>
        <dbReference type="SAM" id="MobiDB-lite"/>
    </source>
</evidence>
<dbReference type="EMBL" id="QJJK01000004">
    <property type="protein sequence ID" value="PXW60067.1"/>
    <property type="molecule type" value="Genomic_DNA"/>
</dbReference>
<keyword evidence="5" id="KW-0862">Zinc</keyword>
<comment type="cofactor">
    <cofactor evidence="1">
        <name>Zn(2+)</name>
        <dbReference type="ChEBI" id="CHEBI:29105"/>
    </cofactor>
</comment>
<keyword evidence="4" id="KW-0378">Hydrolase</keyword>
<dbReference type="Gene3D" id="3.30.2010.10">
    <property type="entry name" value="Metalloproteases ('zincins'), catalytic domain"/>
    <property type="match status" value="1"/>
</dbReference>
<dbReference type="AlphaFoldDB" id="A0A2V3U8C8"/>
<comment type="caution">
    <text evidence="9">The sequence shown here is derived from an EMBL/GenBank/DDBJ whole genome shotgun (WGS) entry which is preliminary data.</text>
</comment>
<feature type="domain" description="Peptidase M48" evidence="8">
    <location>
        <begin position="96"/>
        <end position="274"/>
    </location>
</feature>